<dbReference type="VEuPathDB" id="VectorBase:LLOJ005268"/>
<evidence type="ECO:0000256" key="5">
    <source>
        <dbReference type="ARBA" id="ARBA00022825"/>
    </source>
</evidence>
<dbReference type="PANTHER" id="PTHR24264:SF65">
    <property type="entry name" value="SRCR DOMAIN-CONTAINING PROTEIN"/>
    <property type="match status" value="1"/>
</dbReference>
<evidence type="ECO:0000256" key="6">
    <source>
        <dbReference type="ARBA" id="ARBA00024195"/>
    </source>
</evidence>
<dbReference type="GO" id="GO:0004252">
    <property type="term" value="F:serine-type endopeptidase activity"/>
    <property type="evidence" value="ECO:0007669"/>
    <property type="project" value="InterPro"/>
</dbReference>
<evidence type="ECO:0000256" key="3">
    <source>
        <dbReference type="ARBA" id="ARBA00022670"/>
    </source>
</evidence>
<dbReference type="AlphaFoldDB" id="A0A1B0CKY1"/>
<dbReference type="PROSITE" id="PS50240">
    <property type="entry name" value="TRYPSIN_DOM"/>
    <property type="match status" value="1"/>
</dbReference>
<dbReference type="VEuPathDB" id="VectorBase:LLONM1_004342"/>
<dbReference type="Proteomes" id="UP000092461">
    <property type="component" value="Unassembled WGS sequence"/>
</dbReference>
<feature type="chain" id="PRO_5008405882" description="Peptidase S1 domain-containing protein" evidence="7">
    <location>
        <begin position="17"/>
        <end position="255"/>
    </location>
</feature>
<keyword evidence="3" id="KW-0645">Protease</keyword>
<evidence type="ECO:0000256" key="1">
    <source>
        <dbReference type="ARBA" id="ARBA00004613"/>
    </source>
</evidence>
<comment type="subcellular location">
    <subcellularLocation>
        <location evidence="1">Secreted</location>
    </subcellularLocation>
</comment>
<keyword evidence="4" id="KW-0378">Hydrolase</keyword>
<dbReference type="Pfam" id="PF00089">
    <property type="entry name" value="Trypsin"/>
    <property type="match status" value="1"/>
</dbReference>
<dbReference type="InterPro" id="IPR001314">
    <property type="entry name" value="Peptidase_S1A"/>
</dbReference>
<comment type="similarity">
    <text evidence="6">Belongs to the peptidase S1 family. CLIP subfamily.</text>
</comment>
<sequence>MKPIFVVLLLVAAVSAVTSPQKDFSSRLTGGQSAIPYAHPFMIAVELVLTPAHRQQFCGGTLIQVHWVISAASCFDELPIIGRVEVSSGLYQLDDRTYAQDREVGSIVRHQDYRGGTAFTIDQYTQPIRLPQPNTVHTGYVTLFGWGDTSTTDEPNFPNNLQAVVTPILSYVDCYQHLQGRTPLEVSNMCTGPLLGGISHCTGDGGGPLTQQNEVGEYELVGISSWGFRPCGAFGAPSVYTRVSAFSAWIVNVIT</sequence>
<dbReference type="PANTHER" id="PTHR24264">
    <property type="entry name" value="TRYPSIN-RELATED"/>
    <property type="match status" value="1"/>
</dbReference>
<feature type="signal peptide" evidence="7">
    <location>
        <begin position="1"/>
        <end position="16"/>
    </location>
</feature>
<keyword evidence="7" id="KW-0732">Signal</keyword>
<dbReference type="EnsemblMetazoa" id="LLOJ005268-RA">
    <property type="protein sequence ID" value="LLOJ005268-PA"/>
    <property type="gene ID" value="LLOJ005268"/>
</dbReference>
<evidence type="ECO:0000256" key="4">
    <source>
        <dbReference type="ARBA" id="ARBA00022801"/>
    </source>
</evidence>
<evidence type="ECO:0000256" key="2">
    <source>
        <dbReference type="ARBA" id="ARBA00022525"/>
    </source>
</evidence>
<feature type="domain" description="Peptidase S1" evidence="8">
    <location>
        <begin position="28"/>
        <end position="255"/>
    </location>
</feature>
<evidence type="ECO:0000313" key="9">
    <source>
        <dbReference type="EnsemblMetazoa" id="LLOJ005268-PA"/>
    </source>
</evidence>
<dbReference type="Gene3D" id="2.40.10.10">
    <property type="entry name" value="Trypsin-like serine proteases"/>
    <property type="match status" value="1"/>
</dbReference>
<dbReference type="GO" id="GO:0005615">
    <property type="term" value="C:extracellular space"/>
    <property type="evidence" value="ECO:0007669"/>
    <property type="project" value="TreeGrafter"/>
</dbReference>
<name>A0A1B0CKY1_LUTLO</name>
<evidence type="ECO:0000313" key="10">
    <source>
        <dbReference type="Proteomes" id="UP000092461"/>
    </source>
</evidence>
<evidence type="ECO:0000256" key="7">
    <source>
        <dbReference type="SAM" id="SignalP"/>
    </source>
</evidence>
<dbReference type="SMART" id="SM00020">
    <property type="entry name" value="Tryp_SPc"/>
    <property type="match status" value="1"/>
</dbReference>
<dbReference type="InterPro" id="IPR050127">
    <property type="entry name" value="Serine_Proteases_S1"/>
</dbReference>
<dbReference type="InterPro" id="IPR043504">
    <property type="entry name" value="Peptidase_S1_PA_chymotrypsin"/>
</dbReference>
<evidence type="ECO:0000259" key="8">
    <source>
        <dbReference type="PROSITE" id="PS50240"/>
    </source>
</evidence>
<dbReference type="GO" id="GO:0006508">
    <property type="term" value="P:proteolysis"/>
    <property type="evidence" value="ECO:0007669"/>
    <property type="project" value="UniProtKB-KW"/>
</dbReference>
<dbReference type="InterPro" id="IPR009003">
    <property type="entry name" value="Peptidase_S1_PA"/>
</dbReference>
<dbReference type="EMBL" id="AJWK01016765">
    <property type="status" value="NOT_ANNOTATED_CDS"/>
    <property type="molecule type" value="Genomic_DNA"/>
</dbReference>
<keyword evidence="10" id="KW-1185">Reference proteome</keyword>
<protein>
    <recommendedName>
        <fullName evidence="8">Peptidase S1 domain-containing protein</fullName>
    </recommendedName>
</protein>
<organism evidence="9 10">
    <name type="scientific">Lutzomyia longipalpis</name>
    <name type="common">Sand fly</name>
    <dbReference type="NCBI Taxonomy" id="7200"/>
    <lineage>
        <taxon>Eukaryota</taxon>
        <taxon>Metazoa</taxon>
        <taxon>Ecdysozoa</taxon>
        <taxon>Arthropoda</taxon>
        <taxon>Hexapoda</taxon>
        <taxon>Insecta</taxon>
        <taxon>Pterygota</taxon>
        <taxon>Neoptera</taxon>
        <taxon>Endopterygota</taxon>
        <taxon>Diptera</taxon>
        <taxon>Nematocera</taxon>
        <taxon>Psychodoidea</taxon>
        <taxon>Psychodidae</taxon>
        <taxon>Lutzomyia</taxon>
        <taxon>Lutzomyia</taxon>
    </lineage>
</organism>
<reference evidence="9" key="1">
    <citation type="submission" date="2020-05" db="UniProtKB">
        <authorList>
            <consortium name="EnsemblMetazoa"/>
        </authorList>
    </citation>
    <scope>IDENTIFICATION</scope>
    <source>
        <strain evidence="9">Jacobina</strain>
    </source>
</reference>
<proteinExistence type="inferred from homology"/>
<keyword evidence="2" id="KW-0964">Secreted</keyword>
<dbReference type="PRINTS" id="PR00722">
    <property type="entry name" value="CHYMOTRYPSIN"/>
</dbReference>
<dbReference type="InterPro" id="IPR001254">
    <property type="entry name" value="Trypsin_dom"/>
</dbReference>
<dbReference type="SUPFAM" id="SSF50494">
    <property type="entry name" value="Trypsin-like serine proteases"/>
    <property type="match status" value="1"/>
</dbReference>
<keyword evidence="5" id="KW-0720">Serine protease</keyword>
<accession>A0A1B0CKY1</accession>
<dbReference type="CDD" id="cd00190">
    <property type="entry name" value="Tryp_SPc"/>
    <property type="match status" value="1"/>
</dbReference>